<organism evidence="1 2">
    <name type="scientific">Kribbella speibonae</name>
    <dbReference type="NCBI Taxonomy" id="1572660"/>
    <lineage>
        <taxon>Bacteria</taxon>
        <taxon>Bacillati</taxon>
        <taxon>Actinomycetota</taxon>
        <taxon>Actinomycetes</taxon>
        <taxon>Propionibacteriales</taxon>
        <taxon>Kribbellaceae</taxon>
        <taxon>Kribbella</taxon>
    </lineage>
</organism>
<dbReference type="SUPFAM" id="SSF51735">
    <property type="entry name" value="NAD(P)-binding Rossmann-fold domains"/>
    <property type="match status" value="1"/>
</dbReference>
<dbReference type="Gene3D" id="3.40.50.720">
    <property type="entry name" value="NAD(P)-binding Rossmann-like Domain"/>
    <property type="match status" value="1"/>
</dbReference>
<evidence type="ECO:0000313" key="1">
    <source>
        <dbReference type="EMBL" id="TCC18137.1"/>
    </source>
</evidence>
<dbReference type="InterPro" id="IPR036291">
    <property type="entry name" value="NAD(P)-bd_dom_sf"/>
</dbReference>
<reference evidence="1 2" key="1">
    <citation type="submission" date="2019-02" db="EMBL/GenBank/DDBJ databases">
        <title>Kribbella capetownensis sp. nov. and Kribbella speibonae sp. nov., isolated from soil.</title>
        <authorList>
            <person name="Curtis S.M."/>
            <person name="Norton I."/>
            <person name="Everest G.J."/>
            <person name="Meyers P.R."/>
        </authorList>
    </citation>
    <scope>NUCLEOTIDE SEQUENCE [LARGE SCALE GENOMIC DNA]</scope>
    <source>
        <strain evidence="1 2">SK5</strain>
    </source>
</reference>
<sequence length="294" mass="32143">MKLLVLGGTKNLGRHVVEAALADGHEVTLFNRGQTNPELFPSVRRIAGDRAAPDALAAGEWDGVIDMSGFLVRDVSLSASVLRDRCGHYTYMSSIAVYASKTTPGMTESALLLPWPAGAPEDRFTMDLYGPSKVRNESLLTATFGDRTAAVRSGFVVGPYNPDFGNWGWALAHNVPMECAARPDQPIQYIDARDLATFLLHLTTKAIPGPFNAVGPTHTMSHLANLWRTNRHVINWSPQEDRFHLPHDGTNDGTFQLDNSQARSAGLTLRPTEQTAHDYVAWIKAGNIPPDPPH</sequence>
<name>A0ABY1ZVB8_9ACTN</name>
<proteinExistence type="predicted"/>
<comment type="caution">
    <text evidence="1">The sequence shown here is derived from an EMBL/GenBank/DDBJ whole genome shotgun (WGS) entry which is preliminary data.</text>
</comment>
<protein>
    <submittedName>
        <fullName evidence="1">NAD-dependent dehydratase</fullName>
    </submittedName>
</protein>
<accession>A0ABY1ZVB8</accession>
<evidence type="ECO:0000313" key="2">
    <source>
        <dbReference type="Proteomes" id="UP000292385"/>
    </source>
</evidence>
<gene>
    <name evidence="1" type="ORF">E0H58_35560</name>
</gene>
<keyword evidence="2" id="KW-1185">Reference proteome</keyword>
<dbReference type="EMBL" id="SJJY01000010">
    <property type="protein sequence ID" value="TCC18137.1"/>
    <property type="molecule type" value="Genomic_DNA"/>
</dbReference>
<dbReference type="Proteomes" id="UP000292385">
    <property type="component" value="Unassembled WGS sequence"/>
</dbReference>
<dbReference type="RefSeq" id="WP_131467290.1">
    <property type="nucleotide sequence ID" value="NZ_SJJY01000010.1"/>
</dbReference>